<accession>A0A9W9LJW7</accession>
<gene>
    <name evidence="2" type="ORF">N7492_006584</name>
</gene>
<evidence type="ECO:0000256" key="1">
    <source>
        <dbReference type="SAM" id="SignalP"/>
    </source>
</evidence>
<feature type="chain" id="PRO_5040795706" evidence="1">
    <location>
        <begin position="27"/>
        <end position="141"/>
    </location>
</feature>
<reference evidence="2" key="2">
    <citation type="journal article" date="2023" name="IMA Fungus">
        <title>Comparative genomic study of the Penicillium genus elucidates a diverse pangenome and 15 lateral gene transfer events.</title>
        <authorList>
            <person name="Petersen C."/>
            <person name="Sorensen T."/>
            <person name="Nielsen M.R."/>
            <person name="Sondergaard T.E."/>
            <person name="Sorensen J.L."/>
            <person name="Fitzpatrick D.A."/>
            <person name="Frisvad J.C."/>
            <person name="Nielsen K.L."/>
        </authorList>
    </citation>
    <scope>NUCLEOTIDE SEQUENCE</scope>
    <source>
        <strain evidence="2">IBT 21917</strain>
    </source>
</reference>
<sequence>MFLNMHLFKVFSLSLLVAGNLPSAMGEEFECAAIGHYYRDGAMDLNTPQWVEIYDKDGNKWWYTDQHEDICAGDGETYSGSTMNWPHDLNFDAHCANGKMTGCSGNSMNTYIKGEMVSEGDMKFYGINSAMESSCKLKIPC</sequence>
<dbReference type="AlphaFoldDB" id="A0A9W9LJW7"/>
<name>A0A9W9LJW7_9EURO</name>
<keyword evidence="1" id="KW-0732">Signal</keyword>
<reference evidence="2" key="1">
    <citation type="submission" date="2022-11" db="EMBL/GenBank/DDBJ databases">
        <authorList>
            <person name="Petersen C."/>
        </authorList>
    </citation>
    <scope>NUCLEOTIDE SEQUENCE</scope>
    <source>
        <strain evidence="2">IBT 21917</strain>
    </source>
</reference>
<comment type="caution">
    <text evidence="2">The sequence shown here is derived from an EMBL/GenBank/DDBJ whole genome shotgun (WGS) entry which is preliminary data.</text>
</comment>
<organism evidence="2 3">
    <name type="scientific">Penicillium capsulatum</name>
    <dbReference type="NCBI Taxonomy" id="69766"/>
    <lineage>
        <taxon>Eukaryota</taxon>
        <taxon>Fungi</taxon>
        <taxon>Dikarya</taxon>
        <taxon>Ascomycota</taxon>
        <taxon>Pezizomycotina</taxon>
        <taxon>Eurotiomycetes</taxon>
        <taxon>Eurotiomycetidae</taxon>
        <taxon>Eurotiales</taxon>
        <taxon>Aspergillaceae</taxon>
        <taxon>Penicillium</taxon>
    </lineage>
</organism>
<proteinExistence type="predicted"/>
<keyword evidence="3" id="KW-1185">Reference proteome</keyword>
<evidence type="ECO:0000313" key="3">
    <source>
        <dbReference type="Proteomes" id="UP001146351"/>
    </source>
</evidence>
<dbReference type="Proteomes" id="UP001146351">
    <property type="component" value="Unassembled WGS sequence"/>
</dbReference>
<evidence type="ECO:0000313" key="2">
    <source>
        <dbReference type="EMBL" id="KAJ5161192.1"/>
    </source>
</evidence>
<feature type="signal peptide" evidence="1">
    <location>
        <begin position="1"/>
        <end position="26"/>
    </location>
</feature>
<dbReference type="EMBL" id="JAPQKO010000005">
    <property type="protein sequence ID" value="KAJ5161192.1"/>
    <property type="molecule type" value="Genomic_DNA"/>
</dbReference>
<protein>
    <submittedName>
        <fullName evidence="2">Uncharacterized protein</fullName>
    </submittedName>
</protein>